<dbReference type="Gene3D" id="1.10.443.10">
    <property type="entry name" value="Intergrase catalytic core"/>
    <property type="match status" value="1"/>
</dbReference>
<dbReference type="InterPro" id="IPR011010">
    <property type="entry name" value="DNA_brk_join_enz"/>
</dbReference>
<dbReference type="InterPro" id="IPR050808">
    <property type="entry name" value="Phage_Integrase"/>
</dbReference>
<feature type="domain" description="Core-binding (CB)" evidence="6">
    <location>
        <begin position="80"/>
        <end position="162"/>
    </location>
</feature>
<evidence type="ECO:0000256" key="1">
    <source>
        <dbReference type="ARBA" id="ARBA00008857"/>
    </source>
</evidence>
<dbReference type="InterPro" id="IPR013762">
    <property type="entry name" value="Integrase-like_cat_sf"/>
</dbReference>
<protein>
    <recommendedName>
        <fullName evidence="6">Core-binding (CB) domain-containing protein</fullName>
    </recommendedName>
</protein>
<dbReference type="AlphaFoldDB" id="A0A1N7KZS2"/>
<keyword evidence="4" id="KW-0233">DNA recombination</keyword>
<keyword evidence="2" id="KW-0229">DNA integration</keyword>
<dbReference type="InterPro" id="IPR044068">
    <property type="entry name" value="CB"/>
</dbReference>
<dbReference type="Pfam" id="PF00589">
    <property type="entry name" value="Phage_integrase"/>
    <property type="match status" value="1"/>
</dbReference>
<gene>
    <name evidence="7" type="ORF">SAMN05421774_101795</name>
</gene>
<sequence>MPRKPLMTRSWSGCVMCAKFSLPPAVHRVKAGGRDYFYYQKGRNTPHAGPRIKLPGDPQSPEFWVAVRQAQGIVGPIPTDTVGALIDAYMIAWPSLPRKLSDGTKAQYTRYLRVVRDAWGNLPANDLRPSHVLALIEKIGAEKPGRANNVLDSLRAMCRWAIGPRELLLRDPTQGVARYGAGAGHLPWSAAQLQYADDNFQGMIRRAYFLGRFTGQRASDLVRLGPTDIDDGGFSLPQKKTGVRPWCPIFPELEAEMATWEKRPGPYLLQETGKNAGKPFTPNQLWKELDKLRSQHAELSGVVWHGLRANASIHLRQNGYSALQISDMVGMSVETVERYCRHADRKAGGQAVLRQIKERNQIKTVKE</sequence>
<dbReference type="GO" id="GO:0006310">
    <property type="term" value="P:DNA recombination"/>
    <property type="evidence" value="ECO:0007669"/>
    <property type="project" value="UniProtKB-KW"/>
</dbReference>
<dbReference type="Proteomes" id="UP000186141">
    <property type="component" value="Unassembled WGS sequence"/>
</dbReference>
<dbReference type="PROSITE" id="PS51900">
    <property type="entry name" value="CB"/>
    <property type="match status" value="1"/>
</dbReference>
<dbReference type="EMBL" id="FTOT01000001">
    <property type="protein sequence ID" value="SIS67037.1"/>
    <property type="molecule type" value="Genomic_DNA"/>
</dbReference>
<evidence type="ECO:0000259" key="6">
    <source>
        <dbReference type="PROSITE" id="PS51900"/>
    </source>
</evidence>
<dbReference type="Gene3D" id="1.10.150.130">
    <property type="match status" value="1"/>
</dbReference>
<dbReference type="PANTHER" id="PTHR30629:SF2">
    <property type="entry name" value="PROPHAGE INTEGRASE INTS-RELATED"/>
    <property type="match status" value="1"/>
</dbReference>
<dbReference type="SUPFAM" id="SSF56349">
    <property type="entry name" value="DNA breaking-rejoining enzymes"/>
    <property type="match status" value="1"/>
</dbReference>
<evidence type="ECO:0000256" key="4">
    <source>
        <dbReference type="ARBA" id="ARBA00023172"/>
    </source>
</evidence>
<evidence type="ECO:0000313" key="7">
    <source>
        <dbReference type="EMBL" id="SIS67037.1"/>
    </source>
</evidence>
<proteinExistence type="inferred from homology"/>
<reference evidence="7 8" key="1">
    <citation type="submission" date="2017-01" db="EMBL/GenBank/DDBJ databases">
        <authorList>
            <person name="Mah S.A."/>
            <person name="Swanson W.J."/>
            <person name="Moy G.W."/>
            <person name="Vacquier V.D."/>
        </authorList>
    </citation>
    <scope>NUCLEOTIDE SEQUENCE [LARGE SCALE GENOMIC DNA]</scope>
    <source>
        <strain evidence="7 8">DSM 26375</strain>
    </source>
</reference>
<organism evidence="7 8">
    <name type="scientific">Gemmobacter megaterium</name>
    <dbReference type="NCBI Taxonomy" id="1086013"/>
    <lineage>
        <taxon>Bacteria</taxon>
        <taxon>Pseudomonadati</taxon>
        <taxon>Pseudomonadota</taxon>
        <taxon>Alphaproteobacteria</taxon>
        <taxon>Rhodobacterales</taxon>
        <taxon>Paracoccaceae</taxon>
        <taxon>Gemmobacter</taxon>
    </lineage>
</organism>
<dbReference type="PANTHER" id="PTHR30629">
    <property type="entry name" value="PROPHAGE INTEGRASE"/>
    <property type="match status" value="1"/>
</dbReference>
<evidence type="ECO:0000256" key="5">
    <source>
        <dbReference type="PROSITE-ProRule" id="PRU01248"/>
    </source>
</evidence>
<dbReference type="GO" id="GO:0003677">
    <property type="term" value="F:DNA binding"/>
    <property type="evidence" value="ECO:0007669"/>
    <property type="project" value="UniProtKB-UniRule"/>
</dbReference>
<evidence type="ECO:0000313" key="8">
    <source>
        <dbReference type="Proteomes" id="UP000186141"/>
    </source>
</evidence>
<dbReference type="InterPro" id="IPR010998">
    <property type="entry name" value="Integrase_recombinase_N"/>
</dbReference>
<keyword evidence="3 5" id="KW-0238">DNA-binding</keyword>
<name>A0A1N7KZS2_9RHOB</name>
<dbReference type="GO" id="GO:0015074">
    <property type="term" value="P:DNA integration"/>
    <property type="evidence" value="ECO:0007669"/>
    <property type="project" value="UniProtKB-KW"/>
</dbReference>
<dbReference type="STRING" id="1086013.SAMN05421774_101795"/>
<comment type="similarity">
    <text evidence="1">Belongs to the 'phage' integrase family.</text>
</comment>
<accession>A0A1N7KZS2</accession>
<evidence type="ECO:0000256" key="2">
    <source>
        <dbReference type="ARBA" id="ARBA00022908"/>
    </source>
</evidence>
<keyword evidence="8" id="KW-1185">Reference proteome</keyword>
<dbReference type="InterPro" id="IPR002104">
    <property type="entry name" value="Integrase_catalytic"/>
</dbReference>
<evidence type="ECO:0000256" key="3">
    <source>
        <dbReference type="ARBA" id="ARBA00023125"/>
    </source>
</evidence>